<keyword evidence="2" id="KW-0677">Repeat</keyword>
<keyword evidence="1" id="KW-0808">Transferase</keyword>
<evidence type="ECO:0000256" key="4">
    <source>
        <dbReference type="PROSITE-ProRule" id="PRU00339"/>
    </source>
</evidence>
<dbReference type="InterPro" id="IPR011990">
    <property type="entry name" value="TPR-like_helical_dom_sf"/>
</dbReference>
<keyword evidence="6" id="KW-1185">Reference proteome</keyword>
<dbReference type="Pfam" id="PF13469">
    <property type="entry name" value="Sulfotransfer_3"/>
    <property type="match status" value="1"/>
</dbReference>
<dbReference type="SMART" id="SM00028">
    <property type="entry name" value="TPR"/>
    <property type="match status" value="6"/>
</dbReference>
<dbReference type="InterPro" id="IPR027417">
    <property type="entry name" value="P-loop_NTPase"/>
</dbReference>
<dbReference type="InterPro" id="IPR013105">
    <property type="entry name" value="TPR_2"/>
</dbReference>
<accession>A0A432ZCF3</accession>
<name>A0A432ZCF3_9GAMM</name>
<dbReference type="Gene3D" id="1.25.40.10">
    <property type="entry name" value="Tetratricopeptide repeat domain"/>
    <property type="match status" value="3"/>
</dbReference>
<dbReference type="AlphaFoldDB" id="A0A432ZCF3"/>
<evidence type="ECO:0000313" key="6">
    <source>
        <dbReference type="Proteomes" id="UP000288279"/>
    </source>
</evidence>
<dbReference type="PANTHER" id="PTHR12788">
    <property type="entry name" value="PROTEIN-TYROSINE SULFOTRANSFERASE 2"/>
    <property type="match status" value="1"/>
</dbReference>
<dbReference type="Gene3D" id="3.40.50.300">
    <property type="entry name" value="P-loop containing nucleotide triphosphate hydrolases"/>
    <property type="match status" value="1"/>
</dbReference>
<organism evidence="5 6">
    <name type="scientific">Pseudidiomarina taiwanensis</name>
    <dbReference type="NCBI Taxonomy" id="337250"/>
    <lineage>
        <taxon>Bacteria</taxon>
        <taxon>Pseudomonadati</taxon>
        <taxon>Pseudomonadota</taxon>
        <taxon>Gammaproteobacteria</taxon>
        <taxon>Alteromonadales</taxon>
        <taxon>Idiomarinaceae</taxon>
        <taxon>Pseudidiomarina</taxon>
    </lineage>
</organism>
<dbReference type="SUPFAM" id="SSF52540">
    <property type="entry name" value="P-loop containing nucleoside triphosphate hydrolases"/>
    <property type="match status" value="1"/>
</dbReference>
<sequence>MTMLTERSMTLATIKQQLAQKQFAQALQALQSFDETAADFDAIEHLYLTAVCQRYLQNFNESLASLRRLLELQPDLGRAYQEQGHCYRDQGQTELARAAYREALRHNPALHASWSNLARIEQQFGNSAQAQRDMEQSQYLLKQPRAVLAAMNLLYEGKLYKAEQLVREFLRQTPHHIEAMRTLANIGFKLNILADAEFLLESVLEFKPDYDLARYDYIKVLQQRQKFQQAHIAARELFQRRPENQAYKALYANQCVAVDDFDTALKLYDELLSEASSDHAGIYLAKGHLLKTAGETEQAMQAYQRAYQLRQDFGDAYWSLANLKTYRFSSAEIEQMRAALEQPVLQLQDKIHLLFALGKAYGDLGDAGQSFKFYQQGNELKQTSVSYREERFAADVARQKDFFTPTKVAELSSKKRSKVEDADPIFIVGLPRSGSTLVEQILASHSQVDGTMELPNILAYVRELNGQQLQSETPKYPAIIDELTVEQLSEFGQRYLDETRFHRQGAAFFTDKMPNNFRHVGFIKSILPNARIIDARRHPLDCCFSCFKQLFAEGQEFTYGLSTIAHYYRHYVDLMSHWKQLYPDSVYTLVHEDLIDAPEREISNLLSFLKLPIEAQCFASHKTKRKVKTASSEQVRQPINRKGVGQWQAYEAYLDPLKDELGELLENWNQV</sequence>
<protein>
    <submittedName>
        <fullName evidence="5">Uncharacterized protein</fullName>
    </submittedName>
</protein>
<reference evidence="5 6" key="1">
    <citation type="journal article" date="2011" name="Front. Microbiol.">
        <title>Genomic signatures of strain selection and enhancement in Bacillus atrophaeus var. globigii, a historical biowarfare simulant.</title>
        <authorList>
            <person name="Gibbons H.S."/>
            <person name="Broomall S.M."/>
            <person name="McNew L.A."/>
            <person name="Daligault H."/>
            <person name="Chapman C."/>
            <person name="Bruce D."/>
            <person name="Karavis M."/>
            <person name="Krepps M."/>
            <person name="McGregor P.A."/>
            <person name="Hong C."/>
            <person name="Park K.H."/>
            <person name="Akmal A."/>
            <person name="Feldman A."/>
            <person name="Lin J.S."/>
            <person name="Chang W.E."/>
            <person name="Higgs B.W."/>
            <person name="Demirev P."/>
            <person name="Lindquist J."/>
            <person name="Liem A."/>
            <person name="Fochler E."/>
            <person name="Read T.D."/>
            <person name="Tapia R."/>
            <person name="Johnson S."/>
            <person name="Bishop-Lilly K.A."/>
            <person name="Detter C."/>
            <person name="Han C."/>
            <person name="Sozhamannan S."/>
            <person name="Rosenzweig C.N."/>
            <person name="Skowronski E.W."/>
        </authorList>
    </citation>
    <scope>NUCLEOTIDE SEQUENCE [LARGE SCALE GENOMIC DNA]</scope>
    <source>
        <strain evidence="5 6">PIT1</strain>
    </source>
</reference>
<dbReference type="GO" id="GO:0008476">
    <property type="term" value="F:protein-tyrosine sulfotransferase activity"/>
    <property type="evidence" value="ECO:0007669"/>
    <property type="project" value="InterPro"/>
</dbReference>
<gene>
    <name evidence="5" type="ORF">CWI83_09655</name>
</gene>
<feature type="repeat" description="TPR" evidence="4">
    <location>
        <begin position="280"/>
        <end position="313"/>
    </location>
</feature>
<evidence type="ECO:0000256" key="2">
    <source>
        <dbReference type="ARBA" id="ARBA00022737"/>
    </source>
</evidence>
<dbReference type="Pfam" id="PF13181">
    <property type="entry name" value="TPR_8"/>
    <property type="match status" value="2"/>
</dbReference>
<keyword evidence="3 4" id="KW-0802">TPR repeat</keyword>
<dbReference type="EMBL" id="PIQG01000005">
    <property type="protein sequence ID" value="RUO75635.1"/>
    <property type="molecule type" value="Genomic_DNA"/>
</dbReference>
<proteinExistence type="predicted"/>
<dbReference type="OrthoDB" id="9815894at2"/>
<dbReference type="PANTHER" id="PTHR12788:SF10">
    <property type="entry name" value="PROTEIN-TYROSINE SULFOTRANSFERASE"/>
    <property type="match status" value="1"/>
</dbReference>
<evidence type="ECO:0000256" key="3">
    <source>
        <dbReference type="ARBA" id="ARBA00022803"/>
    </source>
</evidence>
<comment type="caution">
    <text evidence="5">The sequence shown here is derived from an EMBL/GenBank/DDBJ whole genome shotgun (WGS) entry which is preliminary data.</text>
</comment>
<dbReference type="PROSITE" id="PS50005">
    <property type="entry name" value="TPR"/>
    <property type="match status" value="2"/>
</dbReference>
<evidence type="ECO:0000256" key="1">
    <source>
        <dbReference type="ARBA" id="ARBA00022679"/>
    </source>
</evidence>
<evidence type="ECO:0000313" key="5">
    <source>
        <dbReference type="EMBL" id="RUO75635.1"/>
    </source>
</evidence>
<dbReference type="InterPro" id="IPR026634">
    <property type="entry name" value="TPST-like"/>
</dbReference>
<feature type="repeat" description="TPR" evidence="4">
    <location>
        <begin position="77"/>
        <end position="110"/>
    </location>
</feature>
<dbReference type="Pfam" id="PF07719">
    <property type="entry name" value="TPR_2"/>
    <property type="match status" value="1"/>
</dbReference>
<dbReference type="SUPFAM" id="SSF48452">
    <property type="entry name" value="TPR-like"/>
    <property type="match status" value="1"/>
</dbReference>
<dbReference type="Proteomes" id="UP000288279">
    <property type="component" value="Unassembled WGS sequence"/>
</dbReference>
<dbReference type="InterPro" id="IPR019734">
    <property type="entry name" value="TPR_rpt"/>
</dbReference>